<protein>
    <recommendedName>
        <fullName evidence="1">DUF8039 domain-containing protein</fullName>
    </recommendedName>
</protein>
<accession>A0A6J5VNA1</accession>
<gene>
    <name evidence="2" type="ORF">CURHAP_LOCUS49187</name>
</gene>
<dbReference type="InterPro" id="IPR058352">
    <property type="entry name" value="DUF8039"/>
</dbReference>
<dbReference type="EMBL" id="CAEKDK010000008">
    <property type="protein sequence ID" value="CAB4289723.1"/>
    <property type="molecule type" value="Genomic_DNA"/>
</dbReference>
<name>A0A6J5VNA1_PRUAR</name>
<dbReference type="AlphaFoldDB" id="A0A6J5VNA1"/>
<organism evidence="2 3">
    <name type="scientific">Prunus armeniaca</name>
    <name type="common">Apricot</name>
    <name type="synonym">Armeniaca vulgaris</name>
    <dbReference type="NCBI Taxonomy" id="36596"/>
    <lineage>
        <taxon>Eukaryota</taxon>
        <taxon>Viridiplantae</taxon>
        <taxon>Streptophyta</taxon>
        <taxon>Embryophyta</taxon>
        <taxon>Tracheophyta</taxon>
        <taxon>Spermatophyta</taxon>
        <taxon>Magnoliopsida</taxon>
        <taxon>eudicotyledons</taxon>
        <taxon>Gunneridae</taxon>
        <taxon>Pentapetalae</taxon>
        <taxon>rosids</taxon>
        <taxon>fabids</taxon>
        <taxon>Rosales</taxon>
        <taxon>Rosaceae</taxon>
        <taxon>Amygdaloideae</taxon>
        <taxon>Amygdaleae</taxon>
        <taxon>Prunus</taxon>
    </lineage>
</organism>
<dbReference type="PANTHER" id="PTHR33018:SF31">
    <property type="entry name" value="TRANSPOSASE, PTTA_EN_SPM, PLANT"/>
    <property type="match status" value="1"/>
</dbReference>
<sequence length="231" mass="25831">MFEKPSTNIPSKFVEVAAGKEVCEDGCDDVVEQIEVEANKWHNCDINVPQQLIHNVPLGKGNIRVSVNYALKGASPLPIPMKGVLNTVEDAVRSQVAWPEDLIVSIDDIVEKKKKTTKEKLAKSLLQANLETVPKSCKILYGFAQKLMSQGQTLASYIDEDIFGVEKMTYALKEDVISFIQMNEIGQAVITAYIRGHWILTIIDEEKDNVYIMAPLGARHPHDVWKRIVNA</sequence>
<evidence type="ECO:0000313" key="3">
    <source>
        <dbReference type="Proteomes" id="UP000507222"/>
    </source>
</evidence>
<reference evidence="2 3" key="1">
    <citation type="submission" date="2020-05" db="EMBL/GenBank/DDBJ databases">
        <authorList>
            <person name="Campoy J."/>
            <person name="Schneeberger K."/>
            <person name="Spophaly S."/>
        </authorList>
    </citation>
    <scope>NUCLEOTIDE SEQUENCE [LARGE SCALE GENOMIC DNA]</scope>
    <source>
        <strain evidence="2">PruArmRojPasFocal</strain>
    </source>
</reference>
<dbReference type="Pfam" id="PF26133">
    <property type="entry name" value="DUF8039"/>
    <property type="match status" value="1"/>
</dbReference>
<proteinExistence type="predicted"/>
<feature type="domain" description="DUF8039" evidence="1">
    <location>
        <begin position="50"/>
        <end position="104"/>
    </location>
</feature>
<evidence type="ECO:0000259" key="1">
    <source>
        <dbReference type="Pfam" id="PF26133"/>
    </source>
</evidence>
<dbReference type="PANTHER" id="PTHR33018">
    <property type="entry name" value="OS10G0338966 PROTEIN-RELATED"/>
    <property type="match status" value="1"/>
</dbReference>
<dbReference type="Proteomes" id="UP000507222">
    <property type="component" value="Unassembled WGS sequence"/>
</dbReference>
<evidence type="ECO:0000313" key="2">
    <source>
        <dbReference type="EMBL" id="CAB4289723.1"/>
    </source>
</evidence>